<dbReference type="PANTHER" id="PTHR13070">
    <property type="entry name" value="TRNA-SPLICING ENDONUCLEASE SUBUNIT SEN34-RELATED"/>
    <property type="match status" value="1"/>
</dbReference>
<organism evidence="11 12">
    <name type="scientific">Saitoella complicata (strain BCRC 22490 / CBS 7301 / JCM 7358 / NBRC 10748 / NRRL Y-17804)</name>
    <dbReference type="NCBI Taxonomy" id="698492"/>
    <lineage>
        <taxon>Eukaryota</taxon>
        <taxon>Fungi</taxon>
        <taxon>Dikarya</taxon>
        <taxon>Ascomycota</taxon>
        <taxon>Taphrinomycotina</taxon>
        <taxon>Taphrinomycotina incertae sedis</taxon>
        <taxon>Saitoella</taxon>
    </lineage>
</organism>
<evidence type="ECO:0000313" key="11">
    <source>
        <dbReference type="EMBL" id="GAO46288.1"/>
    </source>
</evidence>
<keyword evidence="3" id="KW-0819">tRNA processing</keyword>
<reference evidence="11 12" key="3">
    <citation type="journal article" date="2015" name="Genome Announc.">
        <title>Draft Genome Sequence of the Archiascomycetous Yeast Saitoella complicata.</title>
        <authorList>
            <person name="Yamauchi K."/>
            <person name="Kondo S."/>
            <person name="Hamamoto M."/>
            <person name="Takahashi Y."/>
            <person name="Ogura Y."/>
            <person name="Hayashi T."/>
            <person name="Nishida H."/>
        </authorList>
    </citation>
    <scope>NUCLEOTIDE SEQUENCE [LARGE SCALE GENOMIC DNA]</scope>
    <source>
        <strain evidence="11 12">NRRL Y-17804</strain>
    </source>
</reference>
<comment type="function">
    <text evidence="6">Constitutes one of the two catalytic subunit of the tRNA-splicing endonuclease complex, a complex responsible for identification and cleavage of the splice sites in pre-tRNA. It cleaves pre-tRNA at the 5'- and 3'-splice sites to release the intron. The products are an intron and two tRNA half-molecules bearing 2',3'-cyclic phosphate and 5'-OH termini. There are no conserved sequences at the splice sites, but the intron is invariably located at the same site in the gene, placing the splice sites an invariant distance from the constant structural features of the tRNA body. It probably carries the active site for 3'-splice site cleavage.</text>
</comment>
<keyword evidence="4" id="KW-0456">Lyase</keyword>
<reference evidence="11 12" key="2">
    <citation type="journal article" date="2014" name="J. Gen. Appl. Microbiol.">
        <title>The early diverging ascomycetous budding yeast Saitoella complicata has three histone deacetylases belonging to the Clr6, Hos2, and Rpd3 lineages.</title>
        <authorList>
            <person name="Nishida H."/>
            <person name="Matsumoto T."/>
            <person name="Kondo S."/>
            <person name="Hamamoto M."/>
            <person name="Yoshikawa H."/>
        </authorList>
    </citation>
    <scope>NUCLEOTIDE SEQUENCE [LARGE SCALE GENOMIC DNA]</scope>
    <source>
        <strain evidence="11 12">NRRL Y-17804</strain>
    </source>
</reference>
<comment type="similarity">
    <text evidence="1">Belongs to the tRNA-intron endonuclease family.</text>
</comment>
<dbReference type="Pfam" id="PF26577">
    <property type="entry name" value="TSEN34_N"/>
    <property type="match status" value="1"/>
</dbReference>
<evidence type="ECO:0000256" key="5">
    <source>
        <dbReference type="ARBA" id="ARBA00034031"/>
    </source>
</evidence>
<sequence>MSKSSYHNLRTGTLVSFGSLSFLGYQRYRPNQLCRLIPRTDTRTDIPYVHQHKQRPSPTQMKAQEGCPCPCPAPNDPAKDIPHPFPIHAVDSKYFVYDVEIVTHLRISHQMCGVLIGTLPQAPQQNLFLGLPLELMTEEAALLLEQGHAFVVDDCVAHQTATARIQEADRVAFLAERAAETQKQHEEWLENERLKRETYTKKKPGKEKSTAEPKQIMEDTTEDSMNLFNSAAQDSTPKTPTETALEPRVIIVPAQSTTLTHDLPTSSTAAPPQPDPARYALYKHLHARGYYSSPGLRFGAHYLAYPGDPLRYHSHFVANGLEWGEPVPLVDVVGGGRLGTGVKKAWLIGGENPETQEGRCFSVEWAGFG</sequence>
<evidence type="ECO:0000256" key="2">
    <source>
        <dbReference type="ARBA" id="ARBA00012573"/>
    </source>
</evidence>
<dbReference type="NCBIfam" id="TIGR00324">
    <property type="entry name" value="endA"/>
    <property type="match status" value="1"/>
</dbReference>
<dbReference type="Proteomes" id="UP000033140">
    <property type="component" value="Unassembled WGS sequence"/>
</dbReference>
<gene>
    <name evidence="11" type="ORF">G7K_0520-t1</name>
</gene>
<dbReference type="CDD" id="cd22363">
    <property type="entry name" value="tRNA-intron_lyase_C"/>
    <property type="match status" value="1"/>
</dbReference>
<keyword evidence="12" id="KW-1185">Reference proteome</keyword>
<feature type="domain" description="TSEN34 N-terminal" evidence="10">
    <location>
        <begin position="86"/>
        <end position="154"/>
    </location>
</feature>
<dbReference type="InterPro" id="IPR059049">
    <property type="entry name" value="TSEN34_N"/>
</dbReference>
<evidence type="ECO:0000259" key="10">
    <source>
        <dbReference type="Pfam" id="PF26577"/>
    </source>
</evidence>
<evidence type="ECO:0000256" key="3">
    <source>
        <dbReference type="ARBA" id="ARBA00022694"/>
    </source>
</evidence>
<dbReference type="Gene3D" id="3.40.1350.10">
    <property type="match status" value="1"/>
</dbReference>
<dbReference type="GO" id="GO:0000213">
    <property type="term" value="F:tRNA-intron lyase activity"/>
    <property type="evidence" value="ECO:0007669"/>
    <property type="project" value="UniProtKB-EC"/>
</dbReference>
<evidence type="ECO:0000256" key="7">
    <source>
        <dbReference type="ARBA" id="ARBA00075884"/>
    </source>
</evidence>
<protein>
    <recommendedName>
        <fullName evidence="2">tRNA-intron lyase</fullName>
        <ecNumber evidence="2">4.6.1.16</ecNumber>
    </recommendedName>
    <alternativeName>
        <fullName evidence="7 8">tRNA-intron endonuclease SEN34</fullName>
    </alternativeName>
</protein>
<name>A0A0E9N903_SAICN</name>
<comment type="caution">
    <text evidence="11">The sequence shown here is derived from an EMBL/GenBank/DDBJ whole genome shotgun (WGS) entry which is preliminary data.</text>
</comment>
<evidence type="ECO:0000313" key="12">
    <source>
        <dbReference type="Proteomes" id="UP000033140"/>
    </source>
</evidence>
<dbReference type="EMBL" id="BACD03000003">
    <property type="protein sequence ID" value="GAO46288.1"/>
    <property type="molecule type" value="Genomic_DNA"/>
</dbReference>
<dbReference type="InterPro" id="IPR006676">
    <property type="entry name" value="tRNA_splic"/>
</dbReference>
<evidence type="ECO:0000256" key="8">
    <source>
        <dbReference type="ARBA" id="ARBA00076724"/>
    </source>
</evidence>
<dbReference type="InterPro" id="IPR036167">
    <property type="entry name" value="tRNA_intron_Endo_cat-like_sf"/>
</dbReference>
<comment type="catalytic activity">
    <reaction evidence="5">
        <text>pretRNA = a 3'-half-tRNA molecule with a 5'-OH end + a 5'-half-tRNA molecule with a 2',3'-cyclic phosphate end + an intron with a 2',3'-cyclic phosphate and a 5'-hydroxyl terminus.</text>
        <dbReference type="EC" id="4.6.1.16"/>
    </reaction>
</comment>
<dbReference type="OMA" id="RTFSLEW"/>
<dbReference type="EC" id="4.6.1.16" evidence="2"/>
<reference evidence="11 12" key="1">
    <citation type="journal article" date="2011" name="J. Gen. Appl. Microbiol.">
        <title>Draft genome sequencing of the enigmatic yeast Saitoella complicata.</title>
        <authorList>
            <person name="Nishida H."/>
            <person name="Hamamoto M."/>
            <person name="Sugiyama J."/>
        </authorList>
    </citation>
    <scope>NUCLEOTIDE SEQUENCE [LARGE SCALE GENOMIC DNA]</scope>
    <source>
        <strain evidence="11 12">NRRL Y-17804</strain>
    </source>
</reference>
<evidence type="ECO:0000259" key="9">
    <source>
        <dbReference type="Pfam" id="PF01974"/>
    </source>
</evidence>
<dbReference type="InterPro" id="IPR011856">
    <property type="entry name" value="tRNA_endonuc-like_dom_sf"/>
</dbReference>
<evidence type="ECO:0000256" key="6">
    <source>
        <dbReference type="ARBA" id="ARBA00059865"/>
    </source>
</evidence>
<proteinExistence type="inferred from homology"/>
<dbReference type="PANTHER" id="PTHR13070:SF0">
    <property type="entry name" value="TRNA-SPLICING ENDONUCLEASE SUBUNIT SEN34"/>
    <property type="match status" value="1"/>
</dbReference>
<accession>A0A0E9N903</accession>
<dbReference type="GO" id="GO:0005634">
    <property type="term" value="C:nucleus"/>
    <property type="evidence" value="ECO:0007669"/>
    <property type="project" value="UniProtKB-ARBA"/>
</dbReference>
<dbReference type="STRING" id="698492.A0A0E9N903"/>
<dbReference type="SUPFAM" id="SSF53032">
    <property type="entry name" value="tRNA-intron endonuclease catalytic domain-like"/>
    <property type="match status" value="1"/>
</dbReference>
<dbReference type="AlphaFoldDB" id="A0A0E9N903"/>
<dbReference type="FunFam" id="3.40.1350.10:FF:000008">
    <property type="entry name" value="tRNA-splicing endonuclease subunit Sen34"/>
    <property type="match status" value="1"/>
</dbReference>
<evidence type="ECO:0000256" key="4">
    <source>
        <dbReference type="ARBA" id="ARBA00023239"/>
    </source>
</evidence>
<dbReference type="GO" id="GO:0003676">
    <property type="term" value="F:nucleic acid binding"/>
    <property type="evidence" value="ECO:0007669"/>
    <property type="project" value="InterPro"/>
</dbReference>
<dbReference type="Pfam" id="PF01974">
    <property type="entry name" value="tRNA_int_endo"/>
    <property type="match status" value="1"/>
</dbReference>
<dbReference type="GO" id="GO:0000379">
    <property type="term" value="P:tRNA-type intron splice site recognition and cleavage"/>
    <property type="evidence" value="ECO:0007669"/>
    <property type="project" value="TreeGrafter"/>
</dbReference>
<evidence type="ECO:0000256" key="1">
    <source>
        <dbReference type="ARBA" id="ARBA00008078"/>
    </source>
</evidence>
<feature type="domain" description="tRNA intron endonuclease catalytic" evidence="9">
    <location>
        <begin position="278"/>
        <end position="350"/>
    </location>
</feature>
<dbReference type="InterPro" id="IPR006677">
    <property type="entry name" value="tRNA_intron_Endonuc_cat-like"/>
</dbReference>